<dbReference type="InterPro" id="IPR022775">
    <property type="entry name" value="AP_mu_sigma_su"/>
</dbReference>
<keyword evidence="15" id="KW-1185">Reference proteome</keyword>
<reference evidence="14" key="1">
    <citation type="submission" date="2021-01" db="EMBL/GenBank/DDBJ databases">
        <title>Metabolic potential, ecology and presence of endohyphal bacteria is reflected in genomic diversity of Mucoromycotina.</title>
        <authorList>
            <person name="Muszewska A."/>
            <person name="Okrasinska A."/>
            <person name="Steczkiewicz K."/>
            <person name="Drgas O."/>
            <person name="Orlowska M."/>
            <person name="Perlinska-Lenart U."/>
            <person name="Aleksandrzak-Piekarczyk T."/>
            <person name="Szatraj K."/>
            <person name="Zielenkiewicz U."/>
            <person name="Pilsyk S."/>
            <person name="Malc E."/>
            <person name="Mieczkowski P."/>
            <person name="Kruszewska J.S."/>
            <person name="Biernat P."/>
            <person name="Pawlowska J."/>
        </authorList>
    </citation>
    <scope>NUCLEOTIDE SEQUENCE</scope>
    <source>
        <strain evidence="14">WA0000018081</strain>
    </source>
</reference>
<sequence length="674" mass="74866">MISFFLIVNRTGQTRFSRYYQSDIIKDRPTFELQVARSCITRKQSQTLFFSLKEHKIVYRTYASLYFIIGCDPEDNVFSLLELIQFSVECMDQYFEKVTELDLVYNLEKVHMIMDEIIVKGLILETNHDRVLDLVYALDHKKSLSMSKHQLELESSASEDHRYDSQKIEEFEKETAPSYHSKSDHPDDDVESLQHGTKRGLDARHIQMISLGGAIGTGLFLNSGSNIAQAGPAGALIAYSVGVLYYDLSRRNGYIYAWLELLAVTIATELAAAATIIKYWNEVLPDAAWSTIFLVLIVAINFLGVRIYGELEYWFALIKIIIVVVFIIIAILTTAGAVGGKTIGFEYWNNPGAFNNGVVGTISVLLSAGFSFQGTEVVGITAGEAKNPTKTVPRAIRNTFWRIIIFYILTILLLGMCIPYDNPDLENPDGGPGTASFTLVFKLAGIAAGADVINAIVLTSVLSAANSSLYSTSRTLLGLARDGNAPAFLGRVNKHGSPFWAVLVSSIVGFACVFVSIYSAEEAFVWFLSITAVSGFISWGGISGVHLRFRRAYVRQGRSVEELPYKAMGYPFSGIFATGLCILIILGQGYTAFTPKFDGLKFAMNYIGVIPFILCYVGHLCYAKKGFIPLEEVDFESGRVTRFDIEKDIEEVDDALAGLPKWKRFWKKVLIIVA</sequence>
<dbReference type="Pfam" id="PF00324">
    <property type="entry name" value="AA_permease"/>
    <property type="match status" value="2"/>
</dbReference>
<name>A0A8H7SSK7_9FUNG</name>
<evidence type="ECO:0000259" key="12">
    <source>
        <dbReference type="Pfam" id="PF00324"/>
    </source>
</evidence>
<evidence type="ECO:0000256" key="7">
    <source>
        <dbReference type="ARBA" id="ARBA00022970"/>
    </source>
</evidence>
<dbReference type="GO" id="GO:0016192">
    <property type="term" value="P:vesicle-mediated transport"/>
    <property type="evidence" value="ECO:0007669"/>
    <property type="project" value="InterPro"/>
</dbReference>
<evidence type="ECO:0008006" key="16">
    <source>
        <dbReference type="Google" id="ProtNLM"/>
    </source>
</evidence>
<keyword evidence="8 11" id="KW-1133">Transmembrane helix</keyword>
<dbReference type="GO" id="GO:0030117">
    <property type="term" value="C:membrane coat"/>
    <property type="evidence" value="ECO:0007669"/>
    <property type="project" value="InterPro"/>
</dbReference>
<comment type="caution">
    <text evidence="14">The sequence shown here is derived from an EMBL/GenBank/DDBJ whole genome shotgun (WGS) entry which is preliminary data.</text>
</comment>
<evidence type="ECO:0000256" key="1">
    <source>
        <dbReference type="ARBA" id="ARBA00004141"/>
    </source>
</evidence>
<evidence type="ECO:0000256" key="3">
    <source>
        <dbReference type="ARBA" id="ARBA00006972"/>
    </source>
</evidence>
<dbReference type="AlphaFoldDB" id="A0A8H7SSK7"/>
<feature type="transmembrane region" description="Helical" evidence="11">
    <location>
        <begin position="568"/>
        <end position="590"/>
    </location>
</feature>
<evidence type="ECO:0000256" key="6">
    <source>
        <dbReference type="ARBA" id="ARBA00022927"/>
    </source>
</evidence>
<dbReference type="Gene3D" id="1.20.1740.10">
    <property type="entry name" value="Amino acid/polyamine transporter I"/>
    <property type="match status" value="1"/>
</dbReference>
<dbReference type="SUPFAM" id="SSF64356">
    <property type="entry name" value="SNARE-like"/>
    <property type="match status" value="1"/>
</dbReference>
<feature type="transmembrane region" description="Helical" evidence="11">
    <location>
        <begin position="602"/>
        <end position="622"/>
    </location>
</feature>
<feature type="transmembrane region" description="Helical" evidence="11">
    <location>
        <begin position="227"/>
        <end position="246"/>
    </location>
</feature>
<dbReference type="InterPro" id="IPR004841">
    <property type="entry name" value="AA-permease/SLC12A_dom"/>
</dbReference>
<evidence type="ECO:0000256" key="2">
    <source>
        <dbReference type="ARBA" id="ARBA00004308"/>
    </source>
</evidence>
<feature type="domain" description="AP complex mu/sigma subunit" evidence="13">
    <location>
        <begin position="1"/>
        <end position="140"/>
    </location>
</feature>
<feature type="region of interest" description="Disordered" evidence="10">
    <location>
        <begin position="173"/>
        <end position="194"/>
    </location>
</feature>
<feature type="transmembrane region" description="Helical" evidence="11">
    <location>
        <begin position="316"/>
        <end position="338"/>
    </location>
</feature>
<feature type="transmembrane region" description="Helical" evidence="11">
    <location>
        <begin position="400"/>
        <end position="420"/>
    </location>
</feature>
<dbReference type="GO" id="GO:0015171">
    <property type="term" value="F:amino acid transmembrane transporter activity"/>
    <property type="evidence" value="ECO:0007669"/>
    <property type="project" value="TreeGrafter"/>
</dbReference>
<comment type="subcellular location">
    <subcellularLocation>
        <location evidence="2">Endomembrane system</location>
    </subcellularLocation>
    <subcellularLocation>
        <location evidence="1">Membrane</location>
        <topology evidence="1">Multi-pass membrane protein</topology>
    </subcellularLocation>
</comment>
<feature type="domain" description="Amino acid permease/ SLC12A" evidence="12">
    <location>
        <begin position="252"/>
        <end position="626"/>
    </location>
</feature>
<feature type="domain" description="Amino acid permease/ SLC12A" evidence="12">
    <location>
        <begin position="205"/>
        <end position="244"/>
    </location>
</feature>
<accession>A0A8H7SSK7</accession>
<proteinExistence type="inferred from homology"/>
<keyword evidence="6" id="KW-0653">Protein transport</keyword>
<feature type="transmembrane region" description="Helical" evidence="11">
    <location>
        <begin position="499"/>
        <end position="518"/>
    </location>
</feature>
<dbReference type="InterPro" id="IPR000804">
    <property type="entry name" value="Clathrin_sm-chain_CS"/>
</dbReference>
<dbReference type="Gene3D" id="3.30.450.60">
    <property type="match status" value="1"/>
</dbReference>
<feature type="transmembrane region" description="Helical" evidence="11">
    <location>
        <begin position="287"/>
        <end position="309"/>
    </location>
</feature>
<evidence type="ECO:0000259" key="13">
    <source>
        <dbReference type="Pfam" id="PF01217"/>
    </source>
</evidence>
<dbReference type="FunFam" id="3.30.450.60:FF:000010">
    <property type="entry name" value="AP complex subunit sigma"/>
    <property type="match status" value="1"/>
</dbReference>
<evidence type="ECO:0000256" key="8">
    <source>
        <dbReference type="ARBA" id="ARBA00022989"/>
    </source>
</evidence>
<feature type="transmembrane region" description="Helical" evidence="11">
    <location>
        <begin position="358"/>
        <end position="379"/>
    </location>
</feature>
<dbReference type="InterPro" id="IPR011012">
    <property type="entry name" value="Longin-like_dom_sf"/>
</dbReference>
<keyword evidence="9 11" id="KW-0472">Membrane</keyword>
<feature type="transmembrane region" description="Helical" evidence="11">
    <location>
        <begin position="440"/>
        <end position="465"/>
    </location>
</feature>
<gene>
    <name evidence="14" type="ORF">INT48_002344</name>
</gene>
<dbReference type="FunFam" id="1.20.1740.10:FF:000001">
    <property type="entry name" value="Amino acid permease"/>
    <property type="match status" value="1"/>
</dbReference>
<keyword evidence="5 11" id="KW-0812">Transmembrane</keyword>
<keyword evidence="7" id="KW-0029">Amino-acid transport</keyword>
<feature type="compositionally biased region" description="Basic and acidic residues" evidence="10">
    <location>
        <begin position="173"/>
        <end position="185"/>
    </location>
</feature>
<organism evidence="14 15">
    <name type="scientific">Thamnidium elegans</name>
    <dbReference type="NCBI Taxonomy" id="101142"/>
    <lineage>
        <taxon>Eukaryota</taxon>
        <taxon>Fungi</taxon>
        <taxon>Fungi incertae sedis</taxon>
        <taxon>Mucoromycota</taxon>
        <taxon>Mucoromycotina</taxon>
        <taxon>Mucoromycetes</taxon>
        <taxon>Mucorales</taxon>
        <taxon>Mucorineae</taxon>
        <taxon>Mucoraceae</taxon>
        <taxon>Thamnidium</taxon>
    </lineage>
</organism>
<comment type="similarity">
    <text evidence="3">Belongs to the adaptor complexes small subunit family.</text>
</comment>
<evidence type="ECO:0000313" key="15">
    <source>
        <dbReference type="Proteomes" id="UP000613177"/>
    </source>
</evidence>
<dbReference type="PROSITE" id="PS00989">
    <property type="entry name" value="CLAT_ADAPTOR_S"/>
    <property type="match status" value="1"/>
</dbReference>
<dbReference type="GO" id="GO:0006886">
    <property type="term" value="P:intracellular protein transport"/>
    <property type="evidence" value="ECO:0007669"/>
    <property type="project" value="InterPro"/>
</dbReference>
<evidence type="ECO:0000313" key="14">
    <source>
        <dbReference type="EMBL" id="KAG2235570.1"/>
    </source>
</evidence>
<evidence type="ECO:0000256" key="11">
    <source>
        <dbReference type="SAM" id="Phobius"/>
    </source>
</evidence>
<dbReference type="EMBL" id="JAEPRE010000030">
    <property type="protein sequence ID" value="KAG2235570.1"/>
    <property type="molecule type" value="Genomic_DNA"/>
</dbReference>
<evidence type="ECO:0000256" key="10">
    <source>
        <dbReference type="SAM" id="MobiDB-lite"/>
    </source>
</evidence>
<evidence type="ECO:0000256" key="9">
    <source>
        <dbReference type="ARBA" id="ARBA00023136"/>
    </source>
</evidence>
<keyword evidence="4" id="KW-0813">Transport</keyword>
<dbReference type="PANTHER" id="PTHR43341:SF1">
    <property type="entry name" value="GENERAL AMINO-ACID PERMEASE GAP1"/>
    <property type="match status" value="1"/>
</dbReference>
<dbReference type="InterPro" id="IPR050524">
    <property type="entry name" value="APC_YAT"/>
</dbReference>
<dbReference type="PANTHER" id="PTHR43341">
    <property type="entry name" value="AMINO ACID PERMEASE"/>
    <property type="match status" value="1"/>
</dbReference>
<feature type="transmembrane region" description="Helical" evidence="11">
    <location>
        <begin position="524"/>
        <end position="547"/>
    </location>
</feature>
<protein>
    <recommendedName>
        <fullName evidence="16">Amino acid permease/ SLC12A domain-containing protein</fullName>
    </recommendedName>
</protein>
<evidence type="ECO:0000256" key="5">
    <source>
        <dbReference type="ARBA" id="ARBA00022692"/>
    </source>
</evidence>
<dbReference type="GO" id="GO:0012505">
    <property type="term" value="C:endomembrane system"/>
    <property type="evidence" value="ECO:0007669"/>
    <property type="project" value="UniProtKB-SubCell"/>
</dbReference>
<feature type="transmembrane region" description="Helical" evidence="11">
    <location>
        <begin position="258"/>
        <end position="281"/>
    </location>
</feature>
<dbReference type="Pfam" id="PF01217">
    <property type="entry name" value="Clat_adaptor_s"/>
    <property type="match status" value="1"/>
</dbReference>
<dbReference type="Proteomes" id="UP000613177">
    <property type="component" value="Unassembled WGS sequence"/>
</dbReference>
<evidence type="ECO:0000256" key="4">
    <source>
        <dbReference type="ARBA" id="ARBA00022448"/>
    </source>
</evidence>